<dbReference type="Pfam" id="PF00072">
    <property type="entry name" value="Response_reg"/>
    <property type="match status" value="2"/>
</dbReference>
<dbReference type="InterPro" id="IPR001789">
    <property type="entry name" value="Sig_transdc_resp-reg_receiver"/>
</dbReference>
<dbReference type="CDD" id="cd01949">
    <property type="entry name" value="GGDEF"/>
    <property type="match status" value="1"/>
</dbReference>
<feature type="modified residue" description="4-aspartylphosphate" evidence="3">
    <location>
        <position position="62"/>
    </location>
</feature>
<dbReference type="InterPro" id="IPR050469">
    <property type="entry name" value="Diguanylate_Cyclase"/>
</dbReference>
<dbReference type="EC" id="2.7.7.65" evidence="1"/>
<protein>
    <recommendedName>
        <fullName evidence="1">diguanylate cyclase</fullName>
        <ecNumber evidence="1">2.7.7.65</ecNumber>
    </recommendedName>
</protein>
<dbReference type="InterPro" id="IPR043128">
    <property type="entry name" value="Rev_trsase/Diguanyl_cyclase"/>
</dbReference>
<name>A0ABR9EJZ4_PSEVC</name>
<evidence type="ECO:0000256" key="2">
    <source>
        <dbReference type="ARBA" id="ARBA00034247"/>
    </source>
</evidence>
<feature type="modified residue" description="4-aspartylphosphate" evidence="3">
    <location>
        <position position="183"/>
    </location>
</feature>
<sequence>MQNIKQGSYVTRKILIIEDTPTIARVQKHIALKAGYDVDIAESLAQAKELLSSNAYFCAVVDFILPDAPTGEAVPCTIAAEIPTIVMTGNIDQQTRDTVEKYPIIDYITKENKQAYQYLEKQLLRLPRNENVKVLVVDDSTSTRRYICSLLARHKYQTIEAKDGVEALKMLEASPDITVIITDNEMPNMNGDELCTQIRSLYSNDEKAIIGISGADSSALSSLFLKNGANDYLHKPFNSEEFYCRLSQNVDMLEQIATIKRQANTDYLTNLPNRRYFFEEAEKSLKQIKRTNGNGALAMLDIDHFKSINDTYGHDVGDEVLKGLSICFKKYFKKHLVARLGGEEFAVYFIDVEKQEALKRLEGFRYFIEANSHEFSSAKIKFTISIGFVSGPVYKIDELLKQADLKLYDAKETGRNKVVS</sequence>
<reference evidence="6 7" key="1">
    <citation type="submission" date="2015-06" db="EMBL/GenBank/DDBJ databases">
        <title>Genome sequence of Pseudoalteromonas carrageenovora.</title>
        <authorList>
            <person name="Xie B.-B."/>
            <person name="Rong J.-C."/>
            <person name="Qin Q.-L."/>
            <person name="Zhang Y.-Z."/>
        </authorList>
    </citation>
    <scope>NUCLEOTIDE SEQUENCE [LARGE SCALE GENOMIC DNA]</scope>
    <source>
        <strain evidence="6 7">IAM 12662</strain>
    </source>
</reference>
<dbReference type="SMART" id="SM00448">
    <property type="entry name" value="REC"/>
    <property type="match status" value="2"/>
</dbReference>
<keyword evidence="7" id="KW-1185">Reference proteome</keyword>
<dbReference type="PANTHER" id="PTHR45138:SF9">
    <property type="entry name" value="DIGUANYLATE CYCLASE DGCM-RELATED"/>
    <property type="match status" value="1"/>
</dbReference>
<dbReference type="InterPro" id="IPR029787">
    <property type="entry name" value="Nucleotide_cyclase"/>
</dbReference>
<dbReference type="SUPFAM" id="SSF52172">
    <property type="entry name" value="CheY-like"/>
    <property type="match status" value="2"/>
</dbReference>
<dbReference type="Gene3D" id="3.30.70.270">
    <property type="match status" value="1"/>
</dbReference>
<dbReference type="Proteomes" id="UP000615003">
    <property type="component" value="Unassembled WGS sequence"/>
</dbReference>
<dbReference type="SMART" id="SM00267">
    <property type="entry name" value="GGDEF"/>
    <property type="match status" value="1"/>
</dbReference>
<evidence type="ECO:0000256" key="3">
    <source>
        <dbReference type="PROSITE-ProRule" id="PRU00169"/>
    </source>
</evidence>
<dbReference type="PANTHER" id="PTHR45138">
    <property type="entry name" value="REGULATORY COMPONENTS OF SENSORY TRANSDUCTION SYSTEM"/>
    <property type="match status" value="1"/>
</dbReference>
<keyword evidence="3" id="KW-0597">Phosphoprotein</keyword>
<dbReference type="Gene3D" id="3.40.50.2300">
    <property type="match status" value="2"/>
</dbReference>
<dbReference type="SUPFAM" id="SSF55073">
    <property type="entry name" value="Nucleotide cyclase"/>
    <property type="match status" value="1"/>
</dbReference>
<feature type="domain" description="GGDEF" evidence="5">
    <location>
        <begin position="293"/>
        <end position="420"/>
    </location>
</feature>
<dbReference type="InterPro" id="IPR000160">
    <property type="entry name" value="GGDEF_dom"/>
</dbReference>
<comment type="caution">
    <text evidence="6">The sequence shown here is derived from an EMBL/GenBank/DDBJ whole genome shotgun (WGS) entry which is preliminary data.</text>
</comment>
<feature type="domain" description="Response regulatory" evidence="4">
    <location>
        <begin position="13"/>
        <end position="125"/>
    </location>
</feature>
<accession>A0ABR9EJZ4</accession>
<comment type="catalytic activity">
    <reaction evidence="2">
        <text>2 GTP = 3',3'-c-di-GMP + 2 diphosphate</text>
        <dbReference type="Rhea" id="RHEA:24898"/>
        <dbReference type="ChEBI" id="CHEBI:33019"/>
        <dbReference type="ChEBI" id="CHEBI:37565"/>
        <dbReference type="ChEBI" id="CHEBI:58805"/>
        <dbReference type="EC" id="2.7.7.65"/>
    </reaction>
</comment>
<dbReference type="PROSITE" id="PS50887">
    <property type="entry name" value="GGDEF"/>
    <property type="match status" value="1"/>
</dbReference>
<organism evidence="6 7">
    <name type="scientific">Pseudoalteromonas carrageenovora IAM 12662</name>
    <dbReference type="NCBI Taxonomy" id="1314868"/>
    <lineage>
        <taxon>Bacteria</taxon>
        <taxon>Pseudomonadati</taxon>
        <taxon>Pseudomonadota</taxon>
        <taxon>Gammaproteobacteria</taxon>
        <taxon>Alteromonadales</taxon>
        <taxon>Pseudoalteromonadaceae</taxon>
        <taxon>Pseudoalteromonas</taxon>
    </lineage>
</organism>
<dbReference type="NCBIfam" id="TIGR00254">
    <property type="entry name" value="GGDEF"/>
    <property type="match status" value="1"/>
</dbReference>
<dbReference type="PROSITE" id="PS50110">
    <property type="entry name" value="RESPONSE_REGULATORY"/>
    <property type="match status" value="2"/>
</dbReference>
<evidence type="ECO:0000256" key="1">
    <source>
        <dbReference type="ARBA" id="ARBA00012528"/>
    </source>
</evidence>
<gene>
    <name evidence="6" type="ORF">PCARR_a2551</name>
</gene>
<feature type="domain" description="Response regulatory" evidence="4">
    <location>
        <begin position="133"/>
        <end position="250"/>
    </location>
</feature>
<evidence type="ECO:0000259" key="5">
    <source>
        <dbReference type="PROSITE" id="PS50887"/>
    </source>
</evidence>
<dbReference type="InterPro" id="IPR011006">
    <property type="entry name" value="CheY-like_superfamily"/>
</dbReference>
<dbReference type="EMBL" id="AQGW01000013">
    <property type="protein sequence ID" value="MBE0380862.1"/>
    <property type="molecule type" value="Genomic_DNA"/>
</dbReference>
<evidence type="ECO:0000259" key="4">
    <source>
        <dbReference type="PROSITE" id="PS50110"/>
    </source>
</evidence>
<dbReference type="CDD" id="cd17544">
    <property type="entry name" value="REC_2_GGDEF"/>
    <property type="match status" value="1"/>
</dbReference>
<evidence type="ECO:0000313" key="6">
    <source>
        <dbReference type="EMBL" id="MBE0380862.1"/>
    </source>
</evidence>
<evidence type="ECO:0000313" key="7">
    <source>
        <dbReference type="Proteomes" id="UP000615003"/>
    </source>
</evidence>
<dbReference type="Pfam" id="PF00990">
    <property type="entry name" value="GGDEF"/>
    <property type="match status" value="1"/>
</dbReference>
<proteinExistence type="predicted"/>